<evidence type="ECO:0000313" key="1">
    <source>
        <dbReference type="EMBL" id="QGR19591.1"/>
    </source>
</evidence>
<gene>
    <name evidence="1" type="ORF">D1868_06020</name>
</gene>
<keyword evidence="2" id="KW-1185">Reference proteome</keyword>
<dbReference type="OrthoDB" id="34716at2157"/>
<reference evidence="1 2" key="1">
    <citation type="submission" date="2019-10" db="EMBL/GenBank/DDBJ databases">
        <title>Genome Sequences from Six Type Strain Members of the Archaeal Family Sulfolobaceae: Acidianus ambivalens, Acidianus infernus, Metallosphaera prunae, Stygiolobus azoricus, Sulfolobus metallicus, and Sulfurisphaera ohwakuensis.</title>
        <authorList>
            <person name="Counts J.A."/>
            <person name="Kelly R.M."/>
        </authorList>
    </citation>
    <scope>NUCLEOTIDE SEQUENCE [LARGE SCALE GENOMIC DNA]</scope>
    <source>
        <strain evidence="1 2">FC6</strain>
    </source>
</reference>
<dbReference type="EMBL" id="CP045483">
    <property type="protein sequence ID" value="QGR19591.1"/>
    <property type="molecule type" value="Genomic_DNA"/>
</dbReference>
<dbReference type="SUPFAM" id="SSF69737">
    <property type="entry name" value="Urease metallochaperone UreE, C-terminal domain"/>
    <property type="match status" value="1"/>
</dbReference>
<evidence type="ECO:0000313" key="2">
    <source>
        <dbReference type="Proteomes" id="UP000423396"/>
    </source>
</evidence>
<protein>
    <recommendedName>
        <fullName evidence="3">Urease accessory protein UreE</fullName>
    </recommendedName>
</protein>
<organism evidence="1 2">
    <name type="scientific">Stygiolobus azoricus</name>
    <dbReference type="NCBI Taxonomy" id="41675"/>
    <lineage>
        <taxon>Archaea</taxon>
        <taxon>Thermoproteota</taxon>
        <taxon>Thermoprotei</taxon>
        <taxon>Sulfolobales</taxon>
        <taxon>Sulfolobaceae</taxon>
        <taxon>Stygiolobus</taxon>
    </lineage>
</organism>
<accession>A0A650CP23</accession>
<sequence length="160" mass="18257">MMVVRKLGRRDELRSVVEKAQKNGLLRIVKLSRECIEKGKCKSKTNLNEDVVINLKGVPLNEGDILEADNGLLILVELKEEKVIEFELKDPIEAFKLGFALGNYHMRVMLQGGKVYISSELGEEFLLERFKEYNPKVRELVFKPNLELPVSPVVIDFANT</sequence>
<name>A0A650CP23_9CREN</name>
<dbReference type="RefSeq" id="WP_156006516.1">
    <property type="nucleotide sequence ID" value="NZ_CP045483.1"/>
</dbReference>
<dbReference type="KEGG" id="sazo:D1868_06020"/>
<evidence type="ECO:0008006" key="3">
    <source>
        <dbReference type="Google" id="ProtNLM"/>
    </source>
</evidence>
<dbReference type="AlphaFoldDB" id="A0A650CP23"/>
<dbReference type="Proteomes" id="UP000423396">
    <property type="component" value="Chromosome"/>
</dbReference>
<proteinExistence type="predicted"/>
<dbReference type="GeneID" id="42798608"/>